<dbReference type="OrthoDB" id="186625at2759"/>
<gene>
    <name evidence="1" type="ORF">PXEA_LOCUS23317</name>
</gene>
<proteinExistence type="predicted"/>
<dbReference type="Proteomes" id="UP000784294">
    <property type="component" value="Unassembled WGS sequence"/>
</dbReference>
<name>A0A448X7C3_9PLAT</name>
<dbReference type="SUPFAM" id="SSF47473">
    <property type="entry name" value="EF-hand"/>
    <property type="match status" value="1"/>
</dbReference>
<comment type="caution">
    <text evidence="1">The sequence shown here is derived from an EMBL/GenBank/DDBJ whole genome shotgun (WGS) entry which is preliminary data.</text>
</comment>
<dbReference type="Gene3D" id="1.10.238.10">
    <property type="entry name" value="EF-hand"/>
    <property type="match status" value="1"/>
</dbReference>
<accession>A0A448X7C3</accession>
<dbReference type="EMBL" id="CAAALY010107217">
    <property type="protein sequence ID" value="VEL29877.1"/>
    <property type="molecule type" value="Genomic_DNA"/>
</dbReference>
<dbReference type="AlphaFoldDB" id="A0A448X7C3"/>
<evidence type="ECO:0000313" key="2">
    <source>
        <dbReference type="Proteomes" id="UP000784294"/>
    </source>
</evidence>
<evidence type="ECO:0000313" key="1">
    <source>
        <dbReference type="EMBL" id="VEL29877.1"/>
    </source>
</evidence>
<sequence>FAVSNTVLASLVLRFSRRDGSVPFDDYVICCARMKTCFETFSSCDKATNGMALFDEDQFLGLA</sequence>
<reference evidence="1" key="1">
    <citation type="submission" date="2018-11" db="EMBL/GenBank/DDBJ databases">
        <authorList>
            <consortium name="Pathogen Informatics"/>
        </authorList>
    </citation>
    <scope>NUCLEOTIDE SEQUENCE</scope>
</reference>
<organism evidence="1 2">
    <name type="scientific">Protopolystoma xenopodis</name>
    <dbReference type="NCBI Taxonomy" id="117903"/>
    <lineage>
        <taxon>Eukaryota</taxon>
        <taxon>Metazoa</taxon>
        <taxon>Spiralia</taxon>
        <taxon>Lophotrochozoa</taxon>
        <taxon>Platyhelminthes</taxon>
        <taxon>Monogenea</taxon>
        <taxon>Polyopisthocotylea</taxon>
        <taxon>Polystomatidea</taxon>
        <taxon>Polystomatidae</taxon>
        <taxon>Protopolystoma</taxon>
    </lineage>
</organism>
<keyword evidence="2" id="KW-1185">Reference proteome</keyword>
<dbReference type="InterPro" id="IPR011992">
    <property type="entry name" value="EF-hand-dom_pair"/>
</dbReference>
<feature type="non-terminal residue" evidence="1">
    <location>
        <position position="1"/>
    </location>
</feature>
<protein>
    <submittedName>
        <fullName evidence="1">Uncharacterized protein</fullName>
    </submittedName>
</protein>